<dbReference type="Proteomes" id="UP000539175">
    <property type="component" value="Unassembled WGS sequence"/>
</dbReference>
<reference evidence="2 3" key="1">
    <citation type="submission" date="2020-08" db="EMBL/GenBank/DDBJ databases">
        <title>Genomic Encyclopedia of Type Strains, Phase IV (KMG-IV): sequencing the most valuable type-strain genomes for metagenomic binning, comparative biology and taxonomic classification.</title>
        <authorList>
            <person name="Goeker M."/>
        </authorList>
    </citation>
    <scope>NUCLEOTIDE SEQUENCE [LARGE SCALE GENOMIC DNA]</scope>
    <source>
        <strain evidence="2 3">DSM 22198</strain>
    </source>
</reference>
<dbReference type="RefSeq" id="WP_184799996.1">
    <property type="nucleotide sequence ID" value="NZ_JACIIZ010000005.1"/>
</dbReference>
<keyword evidence="3" id="KW-1185">Reference proteome</keyword>
<evidence type="ECO:0000256" key="1">
    <source>
        <dbReference type="SAM" id="MobiDB-lite"/>
    </source>
</evidence>
<evidence type="ECO:0008006" key="4">
    <source>
        <dbReference type="Google" id="ProtNLM"/>
    </source>
</evidence>
<dbReference type="EMBL" id="JACIIZ010000005">
    <property type="protein sequence ID" value="MBB6251468.1"/>
    <property type="molecule type" value="Genomic_DNA"/>
</dbReference>
<evidence type="ECO:0000313" key="3">
    <source>
        <dbReference type="Proteomes" id="UP000539175"/>
    </source>
</evidence>
<sequence>MTKERVIARHLHALRRRRRQGANPTTSIDITDVPAPAQQPLADDASAHGPPPDDVHCHDAWQPPAESTGSRQPPARSKGHCRAWIVDPADNRVLGCESALELALANILLADRRVVRVEDQPPRVGFIRPDDGRLAHHTFDFRVTLDDGRRVAIAVKPEGRLRSSRIHATVAAIRQQAPWFADSFQVATERHATPRRAANATAILRARRMRCEGDVATMRAMVAGLREEVRLGDLRSWSNLGARAWAAILNLIDDGVLELVAGSIVGQDARVRLRDAPVAARDASHQSNPPGADAPERHPAQAVSTPARI</sequence>
<feature type="region of interest" description="Disordered" evidence="1">
    <location>
        <begin position="277"/>
        <end position="309"/>
    </location>
</feature>
<evidence type="ECO:0000313" key="2">
    <source>
        <dbReference type="EMBL" id="MBB6251468.1"/>
    </source>
</evidence>
<feature type="region of interest" description="Disordered" evidence="1">
    <location>
        <begin position="13"/>
        <end position="78"/>
    </location>
</feature>
<accession>A0A7X0AWN4</accession>
<name>A0A7X0AWN4_9PROT</name>
<dbReference type="AlphaFoldDB" id="A0A7X0AWN4"/>
<protein>
    <recommendedName>
        <fullName evidence="4">TnsA endonuclease N-terminal domain-containing protein</fullName>
    </recommendedName>
</protein>
<proteinExistence type="predicted"/>
<feature type="compositionally biased region" description="Low complexity" evidence="1">
    <location>
        <begin position="32"/>
        <end position="44"/>
    </location>
</feature>
<organism evidence="2 3">
    <name type="scientific">Nitrospirillum iridis</name>
    <dbReference type="NCBI Taxonomy" id="765888"/>
    <lineage>
        <taxon>Bacteria</taxon>
        <taxon>Pseudomonadati</taxon>
        <taxon>Pseudomonadota</taxon>
        <taxon>Alphaproteobacteria</taxon>
        <taxon>Rhodospirillales</taxon>
        <taxon>Azospirillaceae</taxon>
        <taxon>Nitrospirillum</taxon>
    </lineage>
</organism>
<comment type="caution">
    <text evidence="2">The sequence shown here is derived from an EMBL/GenBank/DDBJ whole genome shotgun (WGS) entry which is preliminary data.</text>
</comment>
<gene>
    <name evidence="2" type="ORF">FHS74_002019</name>
</gene>